<dbReference type="OrthoDB" id="5875390at2759"/>
<gene>
    <name evidence="4" type="ORF">ANCDUO_08183</name>
</gene>
<evidence type="ECO:0000313" key="4">
    <source>
        <dbReference type="EMBL" id="KIH61546.1"/>
    </source>
</evidence>
<dbReference type="GO" id="GO:0005634">
    <property type="term" value="C:nucleus"/>
    <property type="evidence" value="ECO:0007669"/>
    <property type="project" value="UniProtKB-SubCell"/>
</dbReference>
<dbReference type="EMBL" id="KN730034">
    <property type="protein sequence ID" value="KIH61546.1"/>
    <property type="molecule type" value="Genomic_DNA"/>
</dbReference>
<protein>
    <recommendedName>
        <fullName evidence="3">Homeobox domain-containing protein</fullName>
    </recommendedName>
</protein>
<dbReference type="Proteomes" id="UP000054047">
    <property type="component" value="Unassembled WGS sequence"/>
</dbReference>
<proteinExistence type="predicted"/>
<comment type="subcellular location">
    <subcellularLocation>
        <location evidence="1 2">Nucleus</location>
    </subcellularLocation>
</comment>
<organism evidence="4 5">
    <name type="scientific">Ancylostoma duodenale</name>
    <dbReference type="NCBI Taxonomy" id="51022"/>
    <lineage>
        <taxon>Eukaryota</taxon>
        <taxon>Metazoa</taxon>
        <taxon>Ecdysozoa</taxon>
        <taxon>Nematoda</taxon>
        <taxon>Chromadorea</taxon>
        <taxon>Rhabditida</taxon>
        <taxon>Rhabditina</taxon>
        <taxon>Rhabditomorpha</taxon>
        <taxon>Strongyloidea</taxon>
        <taxon>Ancylostomatidae</taxon>
        <taxon>Ancylostomatinae</taxon>
        <taxon>Ancylostoma</taxon>
    </lineage>
</organism>
<dbReference type="SUPFAM" id="SSF46689">
    <property type="entry name" value="Homeodomain-like"/>
    <property type="match status" value="1"/>
</dbReference>
<keyword evidence="2" id="KW-0539">Nucleus</keyword>
<reference evidence="4 5" key="1">
    <citation type="submission" date="2013-12" db="EMBL/GenBank/DDBJ databases">
        <title>Draft genome of the parsitic nematode Ancylostoma duodenale.</title>
        <authorList>
            <person name="Mitreva M."/>
        </authorList>
    </citation>
    <scope>NUCLEOTIDE SEQUENCE [LARGE SCALE GENOMIC DNA]</scope>
    <source>
        <strain evidence="4 5">Zhejiang</strain>
    </source>
</reference>
<evidence type="ECO:0000256" key="2">
    <source>
        <dbReference type="PROSITE-ProRule" id="PRU00108"/>
    </source>
</evidence>
<dbReference type="AlphaFoldDB" id="A0A0C2GWP3"/>
<evidence type="ECO:0000313" key="5">
    <source>
        <dbReference type="Proteomes" id="UP000054047"/>
    </source>
</evidence>
<keyword evidence="2" id="KW-0371">Homeobox</keyword>
<dbReference type="InterPro" id="IPR001356">
    <property type="entry name" value="HD"/>
</dbReference>
<keyword evidence="2" id="KW-0238">DNA-binding</keyword>
<evidence type="ECO:0000259" key="3">
    <source>
        <dbReference type="PROSITE" id="PS50071"/>
    </source>
</evidence>
<dbReference type="GO" id="GO:0003677">
    <property type="term" value="F:DNA binding"/>
    <property type="evidence" value="ECO:0007669"/>
    <property type="project" value="UniProtKB-UniRule"/>
</dbReference>
<dbReference type="PROSITE" id="PS50071">
    <property type="entry name" value="HOMEOBOX_2"/>
    <property type="match status" value="1"/>
</dbReference>
<sequence length="61" mass="7278">MHLEAEEQSFLMGTTLPGSAFCRWVTTPHSSSLDSMELKVWFQNRRRRDKLNYENQKMKET</sequence>
<name>A0A0C2GWP3_9BILA</name>
<feature type="domain" description="Homeobox" evidence="3">
    <location>
        <begin position="1"/>
        <end position="52"/>
    </location>
</feature>
<evidence type="ECO:0000256" key="1">
    <source>
        <dbReference type="ARBA" id="ARBA00004123"/>
    </source>
</evidence>
<keyword evidence="5" id="KW-1185">Reference proteome</keyword>
<dbReference type="Gene3D" id="1.10.10.60">
    <property type="entry name" value="Homeodomain-like"/>
    <property type="match status" value="1"/>
</dbReference>
<dbReference type="InterPro" id="IPR009057">
    <property type="entry name" value="Homeodomain-like_sf"/>
</dbReference>
<accession>A0A0C2GWP3</accession>
<feature type="DNA-binding region" description="Homeobox" evidence="2">
    <location>
        <begin position="3"/>
        <end position="53"/>
    </location>
</feature>